<proteinExistence type="predicted"/>
<name>A0A1L9PJT7_ASPVE</name>
<sequence>MHSRKTMNILSTSLLNNIQRISPNTALASMNQHQDEWRRQQPAPNEALMVKVYSKMPWYLPLRLPQL</sequence>
<dbReference type="GeneID" id="63731281"/>
<organism evidence="1 2">
    <name type="scientific">Aspergillus versicolor CBS 583.65</name>
    <dbReference type="NCBI Taxonomy" id="1036611"/>
    <lineage>
        <taxon>Eukaryota</taxon>
        <taxon>Fungi</taxon>
        <taxon>Dikarya</taxon>
        <taxon>Ascomycota</taxon>
        <taxon>Pezizomycotina</taxon>
        <taxon>Eurotiomycetes</taxon>
        <taxon>Eurotiomycetidae</taxon>
        <taxon>Eurotiales</taxon>
        <taxon>Aspergillaceae</taxon>
        <taxon>Aspergillus</taxon>
        <taxon>Aspergillus subgen. Nidulantes</taxon>
    </lineage>
</organism>
<dbReference type="Proteomes" id="UP000184073">
    <property type="component" value="Unassembled WGS sequence"/>
</dbReference>
<dbReference type="AlphaFoldDB" id="A0A1L9PJT7"/>
<dbReference type="EMBL" id="KV878128">
    <property type="protein sequence ID" value="OJJ01800.1"/>
    <property type="molecule type" value="Genomic_DNA"/>
</dbReference>
<dbReference type="RefSeq" id="XP_040667562.1">
    <property type="nucleotide sequence ID" value="XM_040815770.1"/>
</dbReference>
<gene>
    <name evidence="1" type="ORF">ASPVEDRAFT_651314</name>
</gene>
<keyword evidence="2" id="KW-1185">Reference proteome</keyword>
<accession>A0A1L9PJT7</accession>
<evidence type="ECO:0000313" key="2">
    <source>
        <dbReference type="Proteomes" id="UP000184073"/>
    </source>
</evidence>
<evidence type="ECO:0000313" key="1">
    <source>
        <dbReference type="EMBL" id="OJJ01800.1"/>
    </source>
</evidence>
<reference evidence="2" key="1">
    <citation type="journal article" date="2017" name="Genome Biol.">
        <title>Comparative genomics reveals high biological diversity and specific adaptations in the industrially and medically important fungal genus Aspergillus.</title>
        <authorList>
            <person name="de Vries R.P."/>
            <person name="Riley R."/>
            <person name="Wiebenga A."/>
            <person name="Aguilar-Osorio G."/>
            <person name="Amillis S."/>
            <person name="Uchima C.A."/>
            <person name="Anderluh G."/>
            <person name="Asadollahi M."/>
            <person name="Askin M."/>
            <person name="Barry K."/>
            <person name="Battaglia E."/>
            <person name="Bayram O."/>
            <person name="Benocci T."/>
            <person name="Braus-Stromeyer S.A."/>
            <person name="Caldana C."/>
            <person name="Canovas D."/>
            <person name="Cerqueira G.C."/>
            <person name="Chen F."/>
            <person name="Chen W."/>
            <person name="Choi C."/>
            <person name="Clum A."/>
            <person name="Dos Santos R.A."/>
            <person name="Damasio A.R."/>
            <person name="Diallinas G."/>
            <person name="Emri T."/>
            <person name="Fekete E."/>
            <person name="Flipphi M."/>
            <person name="Freyberg S."/>
            <person name="Gallo A."/>
            <person name="Gournas C."/>
            <person name="Habgood R."/>
            <person name="Hainaut M."/>
            <person name="Harispe M.L."/>
            <person name="Henrissat B."/>
            <person name="Hilden K.S."/>
            <person name="Hope R."/>
            <person name="Hossain A."/>
            <person name="Karabika E."/>
            <person name="Karaffa L."/>
            <person name="Karanyi Z."/>
            <person name="Krasevec N."/>
            <person name="Kuo A."/>
            <person name="Kusch H."/>
            <person name="LaButti K."/>
            <person name="Lagendijk E.L."/>
            <person name="Lapidus A."/>
            <person name="Levasseur A."/>
            <person name="Lindquist E."/>
            <person name="Lipzen A."/>
            <person name="Logrieco A.F."/>
            <person name="MacCabe A."/>
            <person name="Maekelae M.R."/>
            <person name="Malavazi I."/>
            <person name="Melin P."/>
            <person name="Meyer V."/>
            <person name="Mielnichuk N."/>
            <person name="Miskei M."/>
            <person name="Molnar A.P."/>
            <person name="Mule G."/>
            <person name="Ngan C.Y."/>
            <person name="Orejas M."/>
            <person name="Orosz E."/>
            <person name="Ouedraogo J.P."/>
            <person name="Overkamp K.M."/>
            <person name="Park H.-S."/>
            <person name="Perrone G."/>
            <person name="Piumi F."/>
            <person name="Punt P.J."/>
            <person name="Ram A.F."/>
            <person name="Ramon A."/>
            <person name="Rauscher S."/>
            <person name="Record E."/>
            <person name="Riano-Pachon D.M."/>
            <person name="Robert V."/>
            <person name="Roehrig J."/>
            <person name="Ruller R."/>
            <person name="Salamov A."/>
            <person name="Salih N.S."/>
            <person name="Samson R.A."/>
            <person name="Sandor E."/>
            <person name="Sanguinetti M."/>
            <person name="Schuetze T."/>
            <person name="Sepcic K."/>
            <person name="Shelest E."/>
            <person name="Sherlock G."/>
            <person name="Sophianopoulou V."/>
            <person name="Squina F.M."/>
            <person name="Sun H."/>
            <person name="Susca A."/>
            <person name="Todd R.B."/>
            <person name="Tsang A."/>
            <person name="Unkles S.E."/>
            <person name="van de Wiele N."/>
            <person name="van Rossen-Uffink D."/>
            <person name="Oliveira J.V."/>
            <person name="Vesth T.C."/>
            <person name="Visser J."/>
            <person name="Yu J.-H."/>
            <person name="Zhou M."/>
            <person name="Andersen M.R."/>
            <person name="Archer D.B."/>
            <person name="Baker S.E."/>
            <person name="Benoit I."/>
            <person name="Brakhage A.A."/>
            <person name="Braus G.H."/>
            <person name="Fischer R."/>
            <person name="Frisvad J.C."/>
            <person name="Goldman G.H."/>
            <person name="Houbraken J."/>
            <person name="Oakley B."/>
            <person name="Pocsi I."/>
            <person name="Scazzocchio C."/>
            <person name="Seiboth B."/>
            <person name="vanKuyk P.A."/>
            <person name="Wortman J."/>
            <person name="Dyer P.S."/>
            <person name="Grigoriev I.V."/>
        </authorList>
    </citation>
    <scope>NUCLEOTIDE SEQUENCE [LARGE SCALE GENOMIC DNA]</scope>
    <source>
        <strain evidence="2">CBS 583.65</strain>
    </source>
</reference>
<dbReference type="VEuPathDB" id="FungiDB:ASPVEDRAFT_651314"/>
<protein>
    <submittedName>
        <fullName evidence="1">Uncharacterized protein</fullName>
    </submittedName>
</protein>